<gene>
    <name evidence="2" type="ORF">METZ01_LOCUS300512</name>
</gene>
<dbReference type="AlphaFoldDB" id="A0A382MGN3"/>
<protein>
    <recommendedName>
        <fullName evidence="3">Transglutaminase-like domain-containing protein</fullName>
    </recommendedName>
</protein>
<sequence length="312" mass="34246">VTEIELNIEVDAGKTLSYTYLATGRPIVRSIKITNLGPDSTAGVQVRPRVRIDAPFGDPVVGEWTGEPRDLPRPRTKDHETLGWSSIRLQANPAVLGRLPEVVSAMIVVEVLAGDGETVVAEQREPLDLLAAKDWVMDFTYSDSLAAFVLPHSSAIKPILKDARERLGDMTGDPSTSGYQTVPEDQDDPKTWMGRSKDPEGWRRVDQVAEAIYEAIRARNIAYTDPGSSTWDSVQRIRSPREILVDGAAGTCLDTSVLYAACLAEAGLDPVLYLVEGHAFCGYAVDFKLCKTPRYRPPSVLEPTQILQARDL</sequence>
<feature type="region of interest" description="Disordered" evidence="1">
    <location>
        <begin position="170"/>
        <end position="198"/>
    </location>
</feature>
<organism evidence="2">
    <name type="scientific">marine metagenome</name>
    <dbReference type="NCBI Taxonomy" id="408172"/>
    <lineage>
        <taxon>unclassified sequences</taxon>
        <taxon>metagenomes</taxon>
        <taxon>ecological metagenomes</taxon>
    </lineage>
</organism>
<feature type="non-terminal residue" evidence="2">
    <location>
        <position position="1"/>
    </location>
</feature>
<accession>A0A382MGN3</accession>
<proteinExistence type="predicted"/>
<reference evidence="2" key="1">
    <citation type="submission" date="2018-05" db="EMBL/GenBank/DDBJ databases">
        <authorList>
            <person name="Lanie J.A."/>
            <person name="Ng W.-L."/>
            <person name="Kazmierczak K.M."/>
            <person name="Andrzejewski T.M."/>
            <person name="Davidsen T.M."/>
            <person name="Wayne K.J."/>
            <person name="Tettelin H."/>
            <person name="Glass J.I."/>
            <person name="Rusch D."/>
            <person name="Podicherti R."/>
            <person name="Tsui H.-C.T."/>
            <person name="Winkler M.E."/>
        </authorList>
    </citation>
    <scope>NUCLEOTIDE SEQUENCE</scope>
</reference>
<feature type="non-terminal residue" evidence="2">
    <location>
        <position position="312"/>
    </location>
</feature>
<name>A0A382MGN3_9ZZZZ</name>
<evidence type="ECO:0000313" key="2">
    <source>
        <dbReference type="EMBL" id="SVC47658.1"/>
    </source>
</evidence>
<evidence type="ECO:0008006" key="3">
    <source>
        <dbReference type="Google" id="ProtNLM"/>
    </source>
</evidence>
<dbReference type="EMBL" id="UINC01093323">
    <property type="protein sequence ID" value="SVC47658.1"/>
    <property type="molecule type" value="Genomic_DNA"/>
</dbReference>
<evidence type="ECO:0000256" key="1">
    <source>
        <dbReference type="SAM" id="MobiDB-lite"/>
    </source>
</evidence>